<comment type="caution">
    <text evidence="1">The sequence shown here is derived from an EMBL/GenBank/DDBJ whole genome shotgun (WGS) entry which is preliminary data.</text>
</comment>
<reference evidence="1" key="1">
    <citation type="submission" date="2021-04" db="EMBL/GenBank/DDBJ databases">
        <authorList>
            <person name="Vanwijnsberghe S."/>
        </authorList>
    </citation>
    <scope>NUCLEOTIDE SEQUENCE</scope>
    <source>
        <strain evidence="1">LMG 31841</strain>
    </source>
</reference>
<evidence type="ECO:0000313" key="1">
    <source>
        <dbReference type="EMBL" id="CAG4900449.1"/>
    </source>
</evidence>
<dbReference type="EMBL" id="CAJQZC010000005">
    <property type="protein sequence ID" value="CAG4900449.1"/>
    <property type="molecule type" value="Genomic_DNA"/>
</dbReference>
<dbReference type="Proteomes" id="UP000789704">
    <property type="component" value="Unassembled WGS sequence"/>
</dbReference>
<name>A0A9N8RXV4_9BURK</name>
<evidence type="ECO:0000313" key="2">
    <source>
        <dbReference type="Proteomes" id="UP000789704"/>
    </source>
</evidence>
<gene>
    <name evidence="1" type="ORF">LMG31841_02879</name>
</gene>
<dbReference type="AlphaFoldDB" id="A0A9N8RXV4"/>
<proteinExistence type="predicted"/>
<accession>A0A9N8RXV4</accession>
<protein>
    <submittedName>
        <fullName evidence="1">Uncharacterized protein</fullName>
    </submittedName>
</protein>
<sequence length="63" mass="7205">MNYTRYSAEPKLSQENVLSRQWGVAPRRLASLYCKAEWNVLAGRCGHAAHTHEDGFNNRLRSS</sequence>
<keyword evidence="2" id="KW-1185">Reference proteome</keyword>
<organism evidence="1 2">
    <name type="scientific">Paraburkholderia saeva</name>
    <dbReference type="NCBI Taxonomy" id="2777537"/>
    <lineage>
        <taxon>Bacteria</taxon>
        <taxon>Pseudomonadati</taxon>
        <taxon>Pseudomonadota</taxon>
        <taxon>Betaproteobacteria</taxon>
        <taxon>Burkholderiales</taxon>
        <taxon>Burkholderiaceae</taxon>
        <taxon>Paraburkholderia</taxon>
    </lineage>
</organism>